<feature type="transmembrane region" description="Helical" evidence="5">
    <location>
        <begin position="35"/>
        <end position="54"/>
    </location>
</feature>
<dbReference type="Pfam" id="PF04688">
    <property type="entry name" value="Holin_SPP1"/>
    <property type="match status" value="1"/>
</dbReference>
<dbReference type="InterPro" id="IPR006479">
    <property type="entry name" value="Holin"/>
</dbReference>
<comment type="subcellular location">
    <subcellularLocation>
        <location evidence="1">Membrane</location>
    </subcellularLocation>
</comment>
<gene>
    <name evidence="6" type="primary">bhlB_2</name>
    <name evidence="6" type="ORF">MACH08_20810</name>
</gene>
<dbReference type="NCBIfam" id="TIGR01592">
    <property type="entry name" value="holin_SPP1"/>
    <property type="match status" value="1"/>
</dbReference>
<protein>
    <submittedName>
        <fullName evidence="6">SPBc2 prophage-derived protein BhlB</fullName>
    </submittedName>
</protein>
<keyword evidence="7" id="KW-1185">Reference proteome</keyword>
<evidence type="ECO:0000313" key="6">
    <source>
        <dbReference type="EMBL" id="GLO66297.1"/>
    </source>
</evidence>
<evidence type="ECO:0000256" key="2">
    <source>
        <dbReference type="ARBA" id="ARBA00022692"/>
    </source>
</evidence>
<dbReference type="RefSeq" id="WP_215063951.1">
    <property type="nucleotide sequence ID" value="NZ_BSKO01000001.1"/>
</dbReference>
<proteinExistence type="predicted"/>
<comment type="caution">
    <text evidence="6">The sequence shown here is derived from an EMBL/GenBank/DDBJ whole genome shotgun (WGS) entry which is preliminary data.</text>
</comment>
<organism evidence="6 7">
    <name type="scientific">Oceanobacillus kimchii</name>
    <dbReference type="NCBI Taxonomy" id="746691"/>
    <lineage>
        <taxon>Bacteria</taxon>
        <taxon>Bacillati</taxon>
        <taxon>Bacillota</taxon>
        <taxon>Bacilli</taxon>
        <taxon>Bacillales</taxon>
        <taxon>Bacillaceae</taxon>
        <taxon>Oceanobacillus</taxon>
    </lineage>
</organism>
<keyword evidence="4 5" id="KW-0472">Membrane</keyword>
<accession>A0ABQ5TNZ0</accession>
<name>A0ABQ5TNZ0_9BACI</name>
<dbReference type="Proteomes" id="UP001275436">
    <property type="component" value="Unassembled WGS sequence"/>
</dbReference>
<sequence length="77" mass="8661">MDKATLTRTIVLVIALVNQFLVIFGLNPILGTEQLWGEVITMIITAVAATWAWFKNNYVTARGKSQKEVLQRNSLIK</sequence>
<evidence type="ECO:0000256" key="4">
    <source>
        <dbReference type="ARBA" id="ARBA00023136"/>
    </source>
</evidence>
<dbReference type="EMBL" id="BSKO01000001">
    <property type="protein sequence ID" value="GLO66297.1"/>
    <property type="molecule type" value="Genomic_DNA"/>
</dbReference>
<evidence type="ECO:0000256" key="1">
    <source>
        <dbReference type="ARBA" id="ARBA00004370"/>
    </source>
</evidence>
<reference evidence="6 7" key="1">
    <citation type="submission" date="2023-02" db="EMBL/GenBank/DDBJ databases">
        <title>Oceanobacillus kimchii IFOP_LL358 isolated form Alexandrium catenella lab strain.</title>
        <authorList>
            <person name="Gajardo G."/>
            <person name="Ueki S."/>
            <person name="Maruyama F."/>
        </authorList>
    </citation>
    <scope>NUCLEOTIDE SEQUENCE [LARGE SCALE GENOMIC DNA]</scope>
    <source>
        <strain evidence="6 7">IFOP_LL358</strain>
    </source>
</reference>
<keyword evidence="3 5" id="KW-1133">Transmembrane helix</keyword>
<feature type="transmembrane region" description="Helical" evidence="5">
    <location>
        <begin position="9"/>
        <end position="29"/>
    </location>
</feature>
<evidence type="ECO:0000256" key="3">
    <source>
        <dbReference type="ARBA" id="ARBA00022989"/>
    </source>
</evidence>
<evidence type="ECO:0000256" key="5">
    <source>
        <dbReference type="SAM" id="Phobius"/>
    </source>
</evidence>
<keyword evidence="2 5" id="KW-0812">Transmembrane</keyword>
<evidence type="ECO:0000313" key="7">
    <source>
        <dbReference type="Proteomes" id="UP001275436"/>
    </source>
</evidence>